<protein>
    <recommendedName>
        <fullName evidence="6">Pseudouridine synthase</fullName>
        <ecNumber evidence="6">5.4.99.-</ecNumber>
    </recommendedName>
</protein>
<dbReference type="Gene3D" id="3.10.290.10">
    <property type="entry name" value="RNA-binding S4 domain"/>
    <property type="match status" value="1"/>
</dbReference>
<evidence type="ECO:0000256" key="5">
    <source>
        <dbReference type="PROSITE-ProRule" id="PRU00182"/>
    </source>
</evidence>
<dbReference type="PANTHER" id="PTHR21600">
    <property type="entry name" value="MITOCHONDRIAL RNA PSEUDOURIDINE SYNTHASE"/>
    <property type="match status" value="1"/>
</dbReference>
<dbReference type="PROSITE" id="PS50889">
    <property type="entry name" value="S4"/>
    <property type="match status" value="1"/>
</dbReference>
<dbReference type="GO" id="GO:0003723">
    <property type="term" value="F:RNA binding"/>
    <property type="evidence" value="ECO:0007669"/>
    <property type="project" value="UniProtKB-KW"/>
</dbReference>
<dbReference type="PROSITE" id="PS01129">
    <property type="entry name" value="PSI_RLU"/>
    <property type="match status" value="1"/>
</dbReference>
<evidence type="ECO:0000256" key="6">
    <source>
        <dbReference type="RuleBase" id="RU362028"/>
    </source>
</evidence>
<evidence type="ECO:0000256" key="2">
    <source>
        <dbReference type="ARBA" id="ARBA00023235"/>
    </source>
</evidence>
<feature type="region of interest" description="Disordered" evidence="7">
    <location>
        <begin position="64"/>
        <end position="90"/>
    </location>
</feature>
<feature type="compositionally biased region" description="Basic and acidic residues" evidence="7">
    <location>
        <begin position="75"/>
        <end position="90"/>
    </location>
</feature>
<sequence>MSSVESITIDRDEAEQRLDRWFKRRFPELTHGRLEKLLRTGQVRVDGKRIKANHRLEPGQVVRVPPLAAPGGEAAPRERTESKSRKSDLASARLGEELRRRILHRDDWLLVIDKPAGLAVQGGTETTVHLDGALDELRFGSEERPRLVHRLDKDTSGVLVLARTARAAAKLAELFRGREVHKLYWAAVIGLPQPLSGRIDLALSKQPGQSGERVRPDQEEGQRAVTYYRTVEHIGRKAAWLALRPETGRTHQLRAHCAALGTPILGDGKYGGAGAFLPGKEISRQLHLHARALEFPHPAGKIFRVSAPLPPHMVATWKFLGFSISSGPANREEFEF</sequence>
<dbReference type="SUPFAM" id="SSF55174">
    <property type="entry name" value="Alpha-L RNA-binding motif"/>
    <property type="match status" value="1"/>
</dbReference>
<dbReference type="InterPro" id="IPR006225">
    <property type="entry name" value="PsdUridine_synth_RluC/D"/>
</dbReference>
<dbReference type="InterPro" id="IPR036986">
    <property type="entry name" value="S4_RNA-bd_sf"/>
</dbReference>
<evidence type="ECO:0000313" key="10">
    <source>
        <dbReference type="Proteomes" id="UP000326202"/>
    </source>
</evidence>
<dbReference type="CDD" id="cd02869">
    <property type="entry name" value="PseudoU_synth_RluA_like"/>
    <property type="match status" value="1"/>
</dbReference>
<evidence type="ECO:0000259" key="8">
    <source>
        <dbReference type="SMART" id="SM00363"/>
    </source>
</evidence>
<name>A0A5J6MK86_9PROT</name>
<dbReference type="Pfam" id="PF01479">
    <property type="entry name" value="S4"/>
    <property type="match status" value="1"/>
</dbReference>
<comment type="similarity">
    <text evidence="1 6">Belongs to the pseudouridine synthase RluA family.</text>
</comment>
<keyword evidence="2 6" id="KW-0413">Isomerase</keyword>
<evidence type="ECO:0000313" key="9">
    <source>
        <dbReference type="EMBL" id="QEX17611.1"/>
    </source>
</evidence>
<organism evidence="9 10">
    <name type="scientific">Hypericibacter terrae</name>
    <dbReference type="NCBI Taxonomy" id="2602015"/>
    <lineage>
        <taxon>Bacteria</taxon>
        <taxon>Pseudomonadati</taxon>
        <taxon>Pseudomonadota</taxon>
        <taxon>Alphaproteobacteria</taxon>
        <taxon>Rhodospirillales</taxon>
        <taxon>Dongiaceae</taxon>
        <taxon>Hypericibacter</taxon>
    </lineage>
</organism>
<dbReference type="SUPFAM" id="SSF55120">
    <property type="entry name" value="Pseudouridine synthase"/>
    <property type="match status" value="1"/>
</dbReference>
<evidence type="ECO:0000256" key="4">
    <source>
        <dbReference type="PIRSR" id="PIRSR606225-1"/>
    </source>
</evidence>
<evidence type="ECO:0000256" key="7">
    <source>
        <dbReference type="SAM" id="MobiDB-lite"/>
    </source>
</evidence>
<dbReference type="PANTHER" id="PTHR21600:SF44">
    <property type="entry name" value="RIBOSOMAL LARGE SUBUNIT PSEUDOURIDINE SYNTHASE D"/>
    <property type="match status" value="1"/>
</dbReference>
<keyword evidence="5" id="KW-0694">RNA-binding</keyword>
<reference evidence="9 10" key="1">
    <citation type="submission" date="2019-08" db="EMBL/GenBank/DDBJ databases">
        <title>Hyperibacter terrae gen. nov., sp. nov. and Hyperibacter viscosus sp. nov., two new members in the family Rhodospirillaceae isolated from the rhizosphere of Hypericum perforatum.</title>
        <authorList>
            <person name="Noviana Z."/>
        </authorList>
    </citation>
    <scope>NUCLEOTIDE SEQUENCE [LARGE SCALE GENOMIC DNA]</scope>
    <source>
        <strain evidence="9 10">R5913</strain>
    </source>
</reference>
<dbReference type="InterPro" id="IPR006224">
    <property type="entry name" value="PsdUridine_synth_RluA-like_CS"/>
</dbReference>
<dbReference type="RefSeq" id="WP_151177853.1">
    <property type="nucleotide sequence ID" value="NZ_CP042906.1"/>
</dbReference>
<dbReference type="SMART" id="SM00363">
    <property type="entry name" value="S4"/>
    <property type="match status" value="1"/>
</dbReference>
<feature type="active site" evidence="4">
    <location>
        <position position="152"/>
    </location>
</feature>
<dbReference type="InterPro" id="IPR002942">
    <property type="entry name" value="S4_RNA-bd"/>
</dbReference>
<dbReference type="AlphaFoldDB" id="A0A5J6MK86"/>
<proteinExistence type="inferred from homology"/>
<keyword evidence="10" id="KW-1185">Reference proteome</keyword>
<comment type="function">
    <text evidence="6">Responsible for synthesis of pseudouridine from uracil.</text>
</comment>
<dbReference type="EC" id="5.4.99.-" evidence="6"/>
<dbReference type="KEGG" id="htq:FRZ44_29130"/>
<comment type="catalytic activity">
    <reaction evidence="6">
        <text>a uridine in RNA = a pseudouridine in RNA</text>
        <dbReference type="Rhea" id="RHEA:48348"/>
        <dbReference type="Rhea" id="RHEA-COMP:12068"/>
        <dbReference type="Rhea" id="RHEA-COMP:12069"/>
        <dbReference type="ChEBI" id="CHEBI:65314"/>
        <dbReference type="ChEBI" id="CHEBI:65315"/>
    </reaction>
</comment>
<dbReference type="Proteomes" id="UP000326202">
    <property type="component" value="Chromosome"/>
</dbReference>
<dbReference type="InterPro" id="IPR006145">
    <property type="entry name" value="PsdUridine_synth_RsuA/RluA"/>
</dbReference>
<dbReference type="Gene3D" id="3.30.2350.10">
    <property type="entry name" value="Pseudouridine synthase"/>
    <property type="match status" value="1"/>
</dbReference>
<dbReference type="NCBIfam" id="TIGR00005">
    <property type="entry name" value="rluA_subfam"/>
    <property type="match status" value="1"/>
</dbReference>
<dbReference type="OrthoDB" id="9807829at2"/>
<evidence type="ECO:0000256" key="3">
    <source>
        <dbReference type="ARBA" id="ARBA00036882"/>
    </source>
</evidence>
<dbReference type="Pfam" id="PF00849">
    <property type="entry name" value="PseudoU_synth_2"/>
    <property type="match status" value="1"/>
</dbReference>
<gene>
    <name evidence="9" type="ORF">FRZ44_29130</name>
</gene>
<dbReference type="GO" id="GO:0000455">
    <property type="term" value="P:enzyme-directed rRNA pseudouridine synthesis"/>
    <property type="evidence" value="ECO:0007669"/>
    <property type="project" value="UniProtKB-ARBA"/>
</dbReference>
<dbReference type="GO" id="GO:0160140">
    <property type="term" value="F:23S rRNA pseudouridine(1911/1915/1917) synthase activity"/>
    <property type="evidence" value="ECO:0007669"/>
    <property type="project" value="UniProtKB-EC"/>
</dbReference>
<dbReference type="InterPro" id="IPR050188">
    <property type="entry name" value="RluA_PseudoU_synthase"/>
</dbReference>
<evidence type="ECO:0000256" key="1">
    <source>
        <dbReference type="ARBA" id="ARBA00010876"/>
    </source>
</evidence>
<accession>A0A5J6MK86</accession>
<dbReference type="InterPro" id="IPR020103">
    <property type="entry name" value="PsdUridine_synth_cat_dom_sf"/>
</dbReference>
<feature type="compositionally biased region" description="Low complexity" evidence="7">
    <location>
        <begin position="65"/>
        <end position="74"/>
    </location>
</feature>
<comment type="catalytic activity">
    <reaction evidence="3">
        <text>uridine(1911/1915/1917) in 23S rRNA = pseudouridine(1911/1915/1917) in 23S rRNA</text>
        <dbReference type="Rhea" id="RHEA:42524"/>
        <dbReference type="Rhea" id="RHEA-COMP:10097"/>
        <dbReference type="Rhea" id="RHEA-COMP:10098"/>
        <dbReference type="ChEBI" id="CHEBI:65314"/>
        <dbReference type="ChEBI" id="CHEBI:65315"/>
        <dbReference type="EC" id="5.4.99.23"/>
    </reaction>
</comment>
<dbReference type="CDD" id="cd00165">
    <property type="entry name" value="S4"/>
    <property type="match status" value="1"/>
</dbReference>
<feature type="domain" description="RNA-binding S4" evidence="8">
    <location>
        <begin position="16"/>
        <end position="76"/>
    </location>
</feature>
<dbReference type="EMBL" id="CP042906">
    <property type="protein sequence ID" value="QEX17611.1"/>
    <property type="molecule type" value="Genomic_DNA"/>
</dbReference>